<reference evidence="2" key="1">
    <citation type="journal article" date="2020" name="Fungal Divers.">
        <title>Resolving the Mortierellaceae phylogeny through synthesis of multi-gene phylogenetics and phylogenomics.</title>
        <authorList>
            <person name="Vandepol N."/>
            <person name="Liber J."/>
            <person name="Desiro A."/>
            <person name="Na H."/>
            <person name="Kennedy M."/>
            <person name="Barry K."/>
            <person name="Grigoriev I.V."/>
            <person name="Miller A.N."/>
            <person name="O'Donnell K."/>
            <person name="Stajich J.E."/>
            <person name="Bonito G."/>
        </authorList>
    </citation>
    <scope>NUCLEOTIDE SEQUENCE</scope>
    <source>
        <strain evidence="2">NRRL 2769</strain>
    </source>
</reference>
<dbReference type="EMBL" id="JAAAID010003821">
    <property type="protein sequence ID" value="KAF9995665.1"/>
    <property type="molecule type" value="Genomic_DNA"/>
</dbReference>
<proteinExistence type="predicted"/>
<evidence type="ECO:0000313" key="2">
    <source>
        <dbReference type="EMBL" id="KAF9995665.1"/>
    </source>
</evidence>
<dbReference type="Proteomes" id="UP000703661">
    <property type="component" value="Unassembled WGS sequence"/>
</dbReference>
<gene>
    <name evidence="2" type="ORF">BGZ80_007456</name>
</gene>
<feature type="region of interest" description="Disordered" evidence="1">
    <location>
        <begin position="147"/>
        <end position="180"/>
    </location>
</feature>
<evidence type="ECO:0000256" key="1">
    <source>
        <dbReference type="SAM" id="MobiDB-lite"/>
    </source>
</evidence>
<dbReference type="AlphaFoldDB" id="A0A9P6MEW9"/>
<comment type="caution">
    <text evidence="2">The sequence shown here is derived from an EMBL/GenBank/DDBJ whole genome shotgun (WGS) entry which is preliminary data.</text>
</comment>
<protein>
    <submittedName>
        <fullName evidence="2">Uncharacterized protein</fullName>
    </submittedName>
</protein>
<evidence type="ECO:0000313" key="3">
    <source>
        <dbReference type="Proteomes" id="UP000703661"/>
    </source>
</evidence>
<sequence length="256" mass="29411">MSDLDLSNLRVHRFFKAKDPRHWNKLAIFFSYRENDDVTSNFNEYKAGLELIQQESTLSKTIQKRAETLLNQLRFDFFESTFRNVLRKSKIEDSKDIFADTFINIVKASGKKAQLASKEKSRLIAPESDDEPYSDIDYLSTSVDPLPATSSKKTKKVSGSSSSPLLKRTLNQNHKSNSKARITKEQIRVADPWHDLIQAAIHLYLGKNVNIPMGCKSMETNNDKLYQLSTYHLQKAKATPIRSAKDRYRNIDFKDA</sequence>
<feature type="non-terminal residue" evidence="2">
    <location>
        <position position="1"/>
    </location>
</feature>
<name>A0A9P6MEW9_9FUNG</name>
<keyword evidence="3" id="KW-1185">Reference proteome</keyword>
<accession>A0A9P6MEW9</accession>
<organism evidence="2 3">
    <name type="scientific">Entomortierella chlamydospora</name>
    <dbReference type="NCBI Taxonomy" id="101097"/>
    <lineage>
        <taxon>Eukaryota</taxon>
        <taxon>Fungi</taxon>
        <taxon>Fungi incertae sedis</taxon>
        <taxon>Mucoromycota</taxon>
        <taxon>Mortierellomycotina</taxon>
        <taxon>Mortierellomycetes</taxon>
        <taxon>Mortierellales</taxon>
        <taxon>Mortierellaceae</taxon>
        <taxon>Entomortierella</taxon>
    </lineage>
</organism>